<proteinExistence type="predicted"/>
<dbReference type="AlphaFoldDB" id="A0A2J6T779"/>
<name>A0A2J6T779_9HELO</name>
<protein>
    <submittedName>
        <fullName evidence="2">Uncharacterized protein</fullName>
    </submittedName>
</protein>
<gene>
    <name evidence="2" type="ORF">K444DRAFT_417325</name>
</gene>
<feature type="compositionally biased region" description="Basic and acidic residues" evidence="1">
    <location>
        <begin position="229"/>
        <end position="243"/>
    </location>
</feature>
<reference evidence="2 3" key="1">
    <citation type="submission" date="2016-04" db="EMBL/GenBank/DDBJ databases">
        <title>A degradative enzymes factory behind the ericoid mycorrhizal symbiosis.</title>
        <authorList>
            <consortium name="DOE Joint Genome Institute"/>
            <person name="Martino E."/>
            <person name="Morin E."/>
            <person name="Grelet G."/>
            <person name="Kuo A."/>
            <person name="Kohler A."/>
            <person name="Daghino S."/>
            <person name="Barry K."/>
            <person name="Choi C."/>
            <person name="Cichocki N."/>
            <person name="Clum A."/>
            <person name="Copeland A."/>
            <person name="Hainaut M."/>
            <person name="Haridas S."/>
            <person name="Labutti K."/>
            <person name="Lindquist E."/>
            <person name="Lipzen A."/>
            <person name="Khouja H.-R."/>
            <person name="Murat C."/>
            <person name="Ohm R."/>
            <person name="Olson A."/>
            <person name="Spatafora J."/>
            <person name="Veneault-Fourrey C."/>
            <person name="Henrissat B."/>
            <person name="Grigoriev I."/>
            <person name="Martin F."/>
            <person name="Perotto S."/>
        </authorList>
    </citation>
    <scope>NUCLEOTIDE SEQUENCE [LARGE SCALE GENOMIC DNA]</scope>
    <source>
        <strain evidence="2 3">E</strain>
    </source>
</reference>
<keyword evidence="3" id="KW-1185">Reference proteome</keyword>
<evidence type="ECO:0000313" key="2">
    <source>
        <dbReference type="EMBL" id="PMD58864.1"/>
    </source>
</evidence>
<dbReference type="RefSeq" id="XP_024735768.1">
    <property type="nucleotide sequence ID" value="XM_024872677.1"/>
</dbReference>
<sequence length="250" mass="25914">MVFICCGFLVIDGGGGVVLVASLATGTDGFSRGQEQRSPVALDRRMIRWRNVRRQGVVEAGIRSSTGDYVEVMGVEEGFGVVCKKREGGTKEWNEGADERRRDGGGMGAGVAVGGSGCGAVRCCAALVLLGGSEVWLFGGMGEGRGAGQGASGVVAVVAVVVGRGGLAVGGRRPEATRVGAAARRDEGGGERPGSSSRRKRRWRGLHEHEQQSSRGAHPFLPPGCSPLGRHERQGKTGADRVDTPSPPLP</sequence>
<dbReference type="Proteomes" id="UP000235371">
    <property type="component" value="Unassembled WGS sequence"/>
</dbReference>
<dbReference type="InParanoid" id="A0A2J6T779"/>
<evidence type="ECO:0000313" key="3">
    <source>
        <dbReference type="Proteomes" id="UP000235371"/>
    </source>
</evidence>
<accession>A0A2J6T779</accession>
<dbReference type="EMBL" id="KZ613817">
    <property type="protein sequence ID" value="PMD58864.1"/>
    <property type="molecule type" value="Genomic_DNA"/>
</dbReference>
<dbReference type="GeneID" id="36580757"/>
<evidence type="ECO:0000256" key="1">
    <source>
        <dbReference type="SAM" id="MobiDB-lite"/>
    </source>
</evidence>
<feature type="region of interest" description="Disordered" evidence="1">
    <location>
        <begin position="169"/>
        <end position="250"/>
    </location>
</feature>
<organism evidence="2 3">
    <name type="scientific">Hyaloscypha bicolor E</name>
    <dbReference type="NCBI Taxonomy" id="1095630"/>
    <lineage>
        <taxon>Eukaryota</taxon>
        <taxon>Fungi</taxon>
        <taxon>Dikarya</taxon>
        <taxon>Ascomycota</taxon>
        <taxon>Pezizomycotina</taxon>
        <taxon>Leotiomycetes</taxon>
        <taxon>Helotiales</taxon>
        <taxon>Hyaloscyphaceae</taxon>
        <taxon>Hyaloscypha</taxon>
        <taxon>Hyaloscypha bicolor</taxon>
    </lineage>
</organism>